<dbReference type="EMBL" id="OZ019898">
    <property type="protein sequence ID" value="CAK9228970.1"/>
    <property type="molecule type" value="Genomic_DNA"/>
</dbReference>
<dbReference type="InterPro" id="IPR010255">
    <property type="entry name" value="Haem_peroxidase_sf"/>
</dbReference>
<comment type="subcellular location">
    <subcellularLocation>
        <location evidence="8">Secreted</location>
    </subcellularLocation>
</comment>
<protein>
    <recommendedName>
        <fullName evidence="8">Peroxidase</fullName>
        <ecNumber evidence="8">1.11.1.7</ecNumber>
    </recommendedName>
</protein>
<dbReference type="Gene3D" id="1.10.420.10">
    <property type="entry name" value="Peroxidase, domain 2"/>
    <property type="match status" value="1"/>
</dbReference>
<keyword evidence="5 8" id="KW-0560">Oxidoreductase</keyword>
<dbReference type="PANTHER" id="PTHR31388:SF5">
    <property type="entry name" value="PEROXIDASE"/>
    <property type="match status" value="1"/>
</dbReference>
<keyword evidence="8" id="KW-0964">Secreted</keyword>
<keyword evidence="11" id="KW-1185">Reference proteome</keyword>
<dbReference type="InterPro" id="IPR033905">
    <property type="entry name" value="Secretory_peroxidase"/>
</dbReference>
<keyword evidence="8" id="KW-0732">Signal</keyword>
<sequence length="355" mass="38137">MGMLMMNLVLINVTPVNAAAKKESSSPCAAALTHDFYSQSCPKLHNIVRTVVKKAVARDPRMAASLLRLEFHDCFVNGCDGSVLLDNTANFTGEKSAGPNKGSLRGFHVIDEIKEWLERECPQTVSCADILAIAARDSVVEAGGPGWRVVFGRRDSLTANITLADEDLPSALYSGSQLVSNFESKGFNLRQMVALSGGHTIGFARCVPIAPSIYGRVTDDHSMNPAYLTFLEKACPNASATTLIPLDDDTPAKFDSSYYTNLLGGNGALHSDRDIVDSAGTALEHVQHFAKHQDSFFDEFAKAMVVMSNIQPLTGSQGEIRTNCRFVNPPCTASKAATVSPSLGRKLPLVQTSAP</sequence>
<keyword evidence="3 8" id="KW-0349">Heme</keyword>
<keyword evidence="8" id="KW-0376">Hydrogen peroxide</keyword>
<comment type="catalytic activity">
    <reaction evidence="1 8">
        <text>2 a phenolic donor + H2O2 = 2 a phenolic radical donor + 2 H2O</text>
        <dbReference type="Rhea" id="RHEA:56136"/>
        <dbReference type="ChEBI" id="CHEBI:15377"/>
        <dbReference type="ChEBI" id="CHEBI:16240"/>
        <dbReference type="ChEBI" id="CHEBI:139520"/>
        <dbReference type="ChEBI" id="CHEBI:139521"/>
        <dbReference type="EC" id="1.11.1.7"/>
    </reaction>
</comment>
<keyword evidence="6 8" id="KW-0408">Iron</keyword>
<evidence type="ECO:0000313" key="11">
    <source>
        <dbReference type="Proteomes" id="UP001497512"/>
    </source>
</evidence>
<comment type="function">
    <text evidence="8">Removal of H(2)O(2), oxidation of toxic reductants, biosynthesis and degradation of lignin, suberization, auxin catabolism, response to environmental stresses such as wounding, pathogen attack and oxidative stress.</text>
</comment>
<dbReference type="InterPro" id="IPR000823">
    <property type="entry name" value="Peroxidase_pln"/>
</dbReference>
<accession>A0ABP0UUH4</accession>
<dbReference type="PANTHER" id="PTHR31388">
    <property type="entry name" value="PEROXIDASE 72-RELATED"/>
    <property type="match status" value="1"/>
</dbReference>
<comment type="cofactor">
    <cofactor evidence="8">
        <name>heme b</name>
        <dbReference type="ChEBI" id="CHEBI:60344"/>
    </cofactor>
    <text evidence="8">Binds 1 heme b (iron(II)-protoporphyrin IX) group per subunit.</text>
</comment>
<dbReference type="SUPFAM" id="SSF48113">
    <property type="entry name" value="Heme-dependent peroxidases"/>
    <property type="match status" value="1"/>
</dbReference>
<evidence type="ECO:0000256" key="3">
    <source>
        <dbReference type="ARBA" id="ARBA00022617"/>
    </source>
</evidence>
<dbReference type="CDD" id="cd00693">
    <property type="entry name" value="secretory_peroxidase"/>
    <property type="match status" value="1"/>
</dbReference>
<evidence type="ECO:0000256" key="1">
    <source>
        <dbReference type="ARBA" id="ARBA00000189"/>
    </source>
</evidence>
<evidence type="ECO:0000256" key="5">
    <source>
        <dbReference type="ARBA" id="ARBA00023002"/>
    </source>
</evidence>
<keyword evidence="2 8" id="KW-0575">Peroxidase</keyword>
<gene>
    <name evidence="10" type="ORF">CSSPTR1EN2_LOCUS19499</name>
</gene>
<dbReference type="PRINTS" id="PR00458">
    <property type="entry name" value="PEROXIDASE"/>
</dbReference>
<feature type="domain" description="Plant heme peroxidase family profile" evidence="9">
    <location>
        <begin position="31"/>
        <end position="328"/>
    </location>
</feature>
<keyword evidence="8" id="KW-0106">Calcium</keyword>
<evidence type="ECO:0000256" key="8">
    <source>
        <dbReference type="RuleBase" id="RU362060"/>
    </source>
</evidence>
<proteinExistence type="inferred from homology"/>
<dbReference type="PROSITE" id="PS50873">
    <property type="entry name" value="PEROXIDASE_4"/>
    <property type="match status" value="1"/>
</dbReference>
<organism evidence="10 11">
    <name type="scientific">Sphagnum troendelagicum</name>
    <dbReference type="NCBI Taxonomy" id="128251"/>
    <lineage>
        <taxon>Eukaryota</taxon>
        <taxon>Viridiplantae</taxon>
        <taxon>Streptophyta</taxon>
        <taxon>Embryophyta</taxon>
        <taxon>Bryophyta</taxon>
        <taxon>Sphagnophytina</taxon>
        <taxon>Sphagnopsida</taxon>
        <taxon>Sphagnales</taxon>
        <taxon>Sphagnaceae</taxon>
        <taxon>Sphagnum</taxon>
    </lineage>
</organism>
<comment type="similarity">
    <text evidence="8">Belongs to the peroxidase family. Classical plant (class III) peroxidase subfamily.</text>
</comment>
<evidence type="ECO:0000256" key="7">
    <source>
        <dbReference type="ARBA" id="ARBA00023157"/>
    </source>
</evidence>
<keyword evidence="7" id="KW-1015">Disulfide bond</keyword>
<dbReference type="InterPro" id="IPR002016">
    <property type="entry name" value="Haem_peroxidase"/>
</dbReference>
<comment type="cofactor">
    <cofactor evidence="8">
        <name>Ca(2+)</name>
        <dbReference type="ChEBI" id="CHEBI:29108"/>
    </cofactor>
    <text evidence="8">Binds 2 calcium ions per subunit.</text>
</comment>
<reference evidence="10" key="1">
    <citation type="submission" date="2024-02" db="EMBL/GenBank/DDBJ databases">
        <authorList>
            <consortium name="ELIXIR-Norway"/>
            <consortium name="Elixir Norway"/>
        </authorList>
    </citation>
    <scope>NUCLEOTIDE SEQUENCE</scope>
</reference>
<evidence type="ECO:0000313" key="10">
    <source>
        <dbReference type="EMBL" id="CAK9228970.1"/>
    </source>
</evidence>
<evidence type="ECO:0000259" key="9">
    <source>
        <dbReference type="PROSITE" id="PS50873"/>
    </source>
</evidence>
<dbReference type="PRINTS" id="PR00461">
    <property type="entry name" value="PLPEROXIDASE"/>
</dbReference>
<feature type="chain" id="PRO_5044976634" description="Peroxidase" evidence="8">
    <location>
        <begin position="19"/>
        <end position="355"/>
    </location>
</feature>
<evidence type="ECO:0000256" key="6">
    <source>
        <dbReference type="ARBA" id="ARBA00023004"/>
    </source>
</evidence>
<name>A0ABP0UUH4_9BRYO</name>
<dbReference type="Gene3D" id="1.10.520.10">
    <property type="match status" value="1"/>
</dbReference>
<dbReference type="EC" id="1.11.1.7" evidence="8"/>
<evidence type="ECO:0000256" key="4">
    <source>
        <dbReference type="ARBA" id="ARBA00022723"/>
    </source>
</evidence>
<evidence type="ECO:0000256" key="2">
    <source>
        <dbReference type="ARBA" id="ARBA00022559"/>
    </source>
</evidence>
<dbReference type="Proteomes" id="UP001497512">
    <property type="component" value="Chromosome 6"/>
</dbReference>
<feature type="signal peptide" evidence="8">
    <location>
        <begin position="1"/>
        <end position="18"/>
    </location>
</feature>
<dbReference type="InterPro" id="IPR019794">
    <property type="entry name" value="Peroxidases_AS"/>
</dbReference>
<keyword evidence="4 8" id="KW-0479">Metal-binding</keyword>
<dbReference type="Pfam" id="PF00141">
    <property type="entry name" value="peroxidase"/>
    <property type="match status" value="1"/>
</dbReference>
<dbReference type="PROSITE" id="PS00436">
    <property type="entry name" value="PEROXIDASE_2"/>
    <property type="match status" value="1"/>
</dbReference>